<dbReference type="InterPro" id="IPR051122">
    <property type="entry name" value="SDR_DHRS6-like"/>
</dbReference>
<accession>A0AAP3SKL5</accession>
<evidence type="ECO:0000256" key="2">
    <source>
        <dbReference type="ARBA" id="ARBA00023002"/>
    </source>
</evidence>
<dbReference type="EMBL" id="JAQNVG010000082">
    <property type="protein sequence ID" value="MDC2239217.1"/>
    <property type="molecule type" value="Genomic_DNA"/>
</dbReference>
<dbReference type="SUPFAM" id="SSF51735">
    <property type="entry name" value="NAD(P)-binding Rossmann-fold domains"/>
    <property type="match status" value="1"/>
</dbReference>
<comment type="similarity">
    <text evidence="1">Belongs to the short-chain dehydrogenases/reductases (SDR) family.</text>
</comment>
<dbReference type="CDD" id="cd05233">
    <property type="entry name" value="SDR_c"/>
    <property type="match status" value="1"/>
</dbReference>
<dbReference type="PANTHER" id="PTHR43477:SF1">
    <property type="entry name" value="DIHYDROANTICAPSIN 7-DEHYDROGENASE"/>
    <property type="match status" value="1"/>
</dbReference>
<dbReference type="InterPro" id="IPR036291">
    <property type="entry name" value="NAD(P)-bd_dom_sf"/>
</dbReference>
<dbReference type="RefSeq" id="WP_195601321.1">
    <property type="nucleotide sequence ID" value="NZ_JADNKL010000060.1"/>
</dbReference>
<name>A0AAP3SKL5_BACT4</name>
<dbReference type="FunFam" id="3.40.50.720:FF:000084">
    <property type="entry name" value="Short-chain dehydrogenase reductase"/>
    <property type="match status" value="1"/>
</dbReference>
<dbReference type="GO" id="GO:0016491">
    <property type="term" value="F:oxidoreductase activity"/>
    <property type="evidence" value="ECO:0007669"/>
    <property type="project" value="UniProtKB-KW"/>
</dbReference>
<evidence type="ECO:0000256" key="1">
    <source>
        <dbReference type="ARBA" id="ARBA00006484"/>
    </source>
</evidence>
<sequence length="252" mass="27768">MSYNPFSLAGKTILVTGASSGIGRATAIECAKMGANLIITARNEERLNETFVHLDVKNGQVHKAVIADLREVEQLENLIFESGEIDGLVLSSGKGLTLPFQFSSRDKFDDIFETNFYAPIELMRLLYKKRQINKKGAVVIVSSTGGTEIFSNGYCVYGASKAALNSIMKFCAKEFASKKIRVNSVCPGRVDTPLISNRFLSEEDVERDIEQYPMKRYGKPEEVAFAIIYLLSDASAWVTGTNLVIDGGRSLK</sequence>
<proteinExistence type="inferred from homology"/>
<evidence type="ECO:0000313" key="3">
    <source>
        <dbReference type="EMBL" id="MDC2239217.1"/>
    </source>
</evidence>
<dbReference type="InterPro" id="IPR002347">
    <property type="entry name" value="SDR_fam"/>
</dbReference>
<protein>
    <submittedName>
        <fullName evidence="3">SDR family NAD(P)-dependent oxidoreductase</fullName>
    </submittedName>
</protein>
<dbReference type="Pfam" id="PF13561">
    <property type="entry name" value="adh_short_C2"/>
    <property type="match status" value="1"/>
</dbReference>
<evidence type="ECO:0000313" key="4">
    <source>
        <dbReference type="Proteomes" id="UP001217776"/>
    </source>
</evidence>
<dbReference type="PANTHER" id="PTHR43477">
    <property type="entry name" value="DIHYDROANTICAPSIN 7-DEHYDROGENASE"/>
    <property type="match status" value="1"/>
</dbReference>
<reference evidence="3" key="1">
    <citation type="submission" date="2022-10" db="EMBL/GenBank/DDBJ databases">
        <title>Human gut microbiome strain richness.</title>
        <authorList>
            <person name="Chen-Liaw A."/>
        </authorList>
    </citation>
    <scope>NUCLEOTIDE SEQUENCE</scope>
    <source>
        <strain evidence="3">1001283st1_A3_1001283B150304_161114</strain>
    </source>
</reference>
<keyword evidence="2" id="KW-0560">Oxidoreductase</keyword>
<comment type="caution">
    <text evidence="3">The sequence shown here is derived from an EMBL/GenBank/DDBJ whole genome shotgun (WGS) entry which is preliminary data.</text>
</comment>
<gene>
    <name evidence="3" type="ORF">PO127_26070</name>
</gene>
<dbReference type="Proteomes" id="UP001217776">
    <property type="component" value="Unassembled WGS sequence"/>
</dbReference>
<dbReference type="Gene3D" id="3.40.50.720">
    <property type="entry name" value="NAD(P)-binding Rossmann-like Domain"/>
    <property type="match status" value="1"/>
</dbReference>
<organism evidence="3 4">
    <name type="scientific">Bacteroides thetaiotaomicron</name>
    <dbReference type="NCBI Taxonomy" id="818"/>
    <lineage>
        <taxon>Bacteria</taxon>
        <taxon>Pseudomonadati</taxon>
        <taxon>Bacteroidota</taxon>
        <taxon>Bacteroidia</taxon>
        <taxon>Bacteroidales</taxon>
        <taxon>Bacteroidaceae</taxon>
        <taxon>Bacteroides</taxon>
    </lineage>
</organism>
<dbReference type="PRINTS" id="PR00081">
    <property type="entry name" value="GDHRDH"/>
</dbReference>
<dbReference type="AlphaFoldDB" id="A0AAP3SKL5"/>